<dbReference type="AlphaFoldDB" id="A0A3E0K1T0"/>
<dbReference type="EMBL" id="QEWE01000023">
    <property type="protein sequence ID" value="REJ26969.1"/>
    <property type="molecule type" value="Genomic_DNA"/>
</dbReference>
<feature type="compositionally biased region" description="Pro residues" evidence="1">
    <location>
        <begin position="29"/>
        <end position="40"/>
    </location>
</feature>
<reference evidence="2 3" key="1">
    <citation type="submission" date="2018-03" db="EMBL/GenBank/DDBJ databases">
        <authorList>
            <person name="Keele B.F."/>
        </authorList>
    </citation>
    <scope>NUCLEOTIDE SEQUENCE [LARGE SCALE GENOMIC DNA]</scope>
    <source>
        <strain evidence="2">ZCTH4_d</strain>
    </source>
</reference>
<accession>A0A3E0K1T0</accession>
<feature type="region of interest" description="Disordered" evidence="1">
    <location>
        <begin position="1"/>
        <end position="63"/>
    </location>
</feature>
<proteinExistence type="predicted"/>
<evidence type="ECO:0000313" key="3">
    <source>
        <dbReference type="Proteomes" id="UP000257014"/>
    </source>
</evidence>
<name>A0A3E0K1T0_9BACI</name>
<evidence type="ECO:0000313" key="2">
    <source>
        <dbReference type="EMBL" id="REJ26969.1"/>
    </source>
</evidence>
<feature type="compositionally biased region" description="Basic residues" evidence="1">
    <location>
        <begin position="1"/>
        <end position="13"/>
    </location>
</feature>
<organism evidence="2 3">
    <name type="scientific">Caldibacillus debilis</name>
    <dbReference type="NCBI Taxonomy" id="301148"/>
    <lineage>
        <taxon>Bacteria</taxon>
        <taxon>Bacillati</taxon>
        <taxon>Bacillota</taxon>
        <taxon>Bacilli</taxon>
        <taxon>Bacillales</taxon>
        <taxon>Bacillaceae</taxon>
        <taxon>Caldibacillus</taxon>
    </lineage>
</organism>
<dbReference type="Proteomes" id="UP000257014">
    <property type="component" value="Unassembled WGS sequence"/>
</dbReference>
<gene>
    <name evidence="2" type="ORF">C6P37_12965</name>
</gene>
<evidence type="ECO:0000256" key="1">
    <source>
        <dbReference type="SAM" id="MobiDB-lite"/>
    </source>
</evidence>
<comment type="caution">
    <text evidence="2">The sequence shown here is derived from an EMBL/GenBank/DDBJ whole genome shotgun (WGS) entry which is preliminary data.</text>
</comment>
<protein>
    <submittedName>
        <fullName evidence="2">Uncharacterized protein</fullName>
    </submittedName>
</protein>
<sequence>MRKQKQKGVRKRSFYGPFGTALREKPSFIPQPVPEPPGVRPAPAITGDYGGKSPRPSGYEMIS</sequence>